<dbReference type="GO" id="GO:0005829">
    <property type="term" value="C:cytosol"/>
    <property type="evidence" value="ECO:0007669"/>
    <property type="project" value="TreeGrafter"/>
</dbReference>
<evidence type="ECO:0000313" key="7">
    <source>
        <dbReference type="Proteomes" id="UP000006671"/>
    </source>
</evidence>
<dbReference type="InterPro" id="IPR000808">
    <property type="entry name" value="Mrp-like_CS"/>
</dbReference>
<dbReference type="PANTHER" id="PTHR23264">
    <property type="entry name" value="NUCLEOTIDE-BINDING PROTEIN NBP35 YEAST -RELATED"/>
    <property type="match status" value="1"/>
</dbReference>
<dbReference type="EMBL" id="GG738858">
    <property type="protein sequence ID" value="EFC46500.1"/>
    <property type="molecule type" value="Genomic_DNA"/>
</dbReference>
<evidence type="ECO:0000256" key="3">
    <source>
        <dbReference type="ARBA" id="ARBA00022840"/>
    </source>
</evidence>
<dbReference type="VEuPathDB" id="AmoebaDB:NAEGRDRAFT_32117"/>
<dbReference type="PROSITE" id="PS01215">
    <property type="entry name" value="MRP"/>
    <property type="match status" value="1"/>
</dbReference>
<evidence type="ECO:0000256" key="2">
    <source>
        <dbReference type="ARBA" id="ARBA00022741"/>
    </source>
</evidence>
<dbReference type="eggNOG" id="KOG3022">
    <property type="taxonomic scope" value="Eukaryota"/>
</dbReference>
<dbReference type="OrthoDB" id="1741334at2759"/>
<dbReference type="SUPFAM" id="SSF52540">
    <property type="entry name" value="P-loop containing nucleoside triphosphate hydrolases"/>
    <property type="match status" value="1"/>
</dbReference>
<dbReference type="STRING" id="5762.D2V9P1"/>
<dbReference type="GO" id="GO:0005524">
    <property type="term" value="F:ATP binding"/>
    <property type="evidence" value="ECO:0007669"/>
    <property type="project" value="UniProtKB-KW"/>
</dbReference>
<dbReference type="HAMAP" id="MF_02040">
    <property type="entry name" value="Mrp_NBP35"/>
    <property type="match status" value="1"/>
</dbReference>
<keyword evidence="5" id="KW-0411">Iron-sulfur</keyword>
<dbReference type="AlphaFoldDB" id="D2V9P1"/>
<keyword evidence="1" id="KW-0479">Metal-binding</keyword>
<dbReference type="FunFam" id="3.40.50.300:FF:001119">
    <property type="entry name" value="Iron-sulfur cluster carrier protein"/>
    <property type="match status" value="1"/>
</dbReference>
<dbReference type="Proteomes" id="UP000006671">
    <property type="component" value="Unassembled WGS sequence"/>
</dbReference>
<proteinExistence type="inferred from homology"/>
<dbReference type="InterPro" id="IPR033756">
    <property type="entry name" value="YlxH/NBP35"/>
</dbReference>
<dbReference type="InterPro" id="IPR019591">
    <property type="entry name" value="Mrp/NBP35_ATP-bd"/>
</dbReference>
<keyword evidence="7" id="KW-1185">Reference proteome</keyword>
<gene>
    <name evidence="6" type="ORF">NAEGRDRAFT_32117</name>
</gene>
<dbReference type="Pfam" id="PF10609">
    <property type="entry name" value="ParA"/>
    <property type="match status" value="1"/>
</dbReference>
<dbReference type="GO" id="GO:0016226">
    <property type="term" value="P:iron-sulfur cluster assembly"/>
    <property type="evidence" value="ECO:0007669"/>
    <property type="project" value="InterPro"/>
</dbReference>
<protein>
    <submittedName>
        <fullName evidence="6">Predicted protein</fullName>
    </submittedName>
</protein>
<dbReference type="GO" id="GO:0051536">
    <property type="term" value="F:iron-sulfur cluster binding"/>
    <property type="evidence" value="ECO:0007669"/>
    <property type="project" value="UniProtKB-KW"/>
</dbReference>
<keyword evidence="4" id="KW-0408">Iron</keyword>
<sequence>MQEQLFSEKLSHIKNIIIVLSGKGGVGKSTVSCQLALTLANMKYKVGILDVDICGPSVPGILGVSNKEIVQSQDELKCMSIGFLLKNKDDAVIWRGPKKNSMIKQFIQDVCWKELDFLIIDTPPGTSDEHITLAELLRDFKNINSIIVTTPQNVSTIDVSREINFCKKLNIPIRGIIENMSGYVCPCCKEITFIFGSGGGQKLSNEYNIPFLGSIPIEPELANAEDNGINYIKNFSNSVTSMQFTNIVNIILN</sequence>
<dbReference type="CDD" id="cd02037">
    <property type="entry name" value="Mrp_NBP35"/>
    <property type="match status" value="1"/>
</dbReference>
<dbReference type="PANTHER" id="PTHR23264:SF19">
    <property type="entry name" value="CYTOSOLIC FE-S CLUSTER ASSEMBLY FACTOR NUBP2"/>
    <property type="match status" value="1"/>
</dbReference>
<dbReference type="GeneID" id="8857525"/>
<accession>D2V9P1</accession>
<reference evidence="6 7" key="1">
    <citation type="journal article" date="2010" name="Cell">
        <title>The genome of Naegleria gruberi illuminates early eukaryotic versatility.</title>
        <authorList>
            <person name="Fritz-Laylin L.K."/>
            <person name="Prochnik S.E."/>
            <person name="Ginger M.L."/>
            <person name="Dacks J.B."/>
            <person name="Carpenter M.L."/>
            <person name="Field M.C."/>
            <person name="Kuo A."/>
            <person name="Paredez A."/>
            <person name="Chapman J."/>
            <person name="Pham J."/>
            <person name="Shu S."/>
            <person name="Neupane R."/>
            <person name="Cipriano M."/>
            <person name="Mancuso J."/>
            <person name="Tu H."/>
            <person name="Salamov A."/>
            <person name="Lindquist E."/>
            <person name="Shapiro H."/>
            <person name="Lucas S."/>
            <person name="Grigoriev I.V."/>
            <person name="Cande W.Z."/>
            <person name="Fulton C."/>
            <person name="Rokhsar D.S."/>
            <person name="Dawson S.C."/>
        </authorList>
    </citation>
    <scope>NUCLEOTIDE SEQUENCE [LARGE SCALE GENOMIC DNA]</scope>
    <source>
        <strain evidence="6 7">NEG-M</strain>
    </source>
</reference>
<evidence type="ECO:0000313" key="6">
    <source>
        <dbReference type="EMBL" id="EFC46500.1"/>
    </source>
</evidence>
<evidence type="ECO:0000256" key="4">
    <source>
        <dbReference type="ARBA" id="ARBA00023004"/>
    </source>
</evidence>
<name>D2V9P1_NAEGR</name>
<dbReference type="GO" id="GO:0046872">
    <property type="term" value="F:metal ion binding"/>
    <property type="evidence" value="ECO:0007669"/>
    <property type="project" value="UniProtKB-KW"/>
</dbReference>
<dbReference type="RefSeq" id="XP_002679244.1">
    <property type="nucleotide sequence ID" value="XM_002679198.1"/>
</dbReference>
<dbReference type="KEGG" id="ngr:NAEGRDRAFT_32117"/>
<keyword evidence="3" id="KW-0067">ATP-binding</keyword>
<evidence type="ECO:0000256" key="1">
    <source>
        <dbReference type="ARBA" id="ARBA00022723"/>
    </source>
</evidence>
<organism evidence="7">
    <name type="scientific">Naegleria gruberi</name>
    <name type="common">Amoeba</name>
    <dbReference type="NCBI Taxonomy" id="5762"/>
    <lineage>
        <taxon>Eukaryota</taxon>
        <taxon>Discoba</taxon>
        <taxon>Heterolobosea</taxon>
        <taxon>Tetramitia</taxon>
        <taxon>Eutetramitia</taxon>
        <taxon>Vahlkampfiidae</taxon>
        <taxon>Naegleria</taxon>
    </lineage>
</organism>
<dbReference type="OMA" id="WIPVFAD"/>
<evidence type="ECO:0000256" key="5">
    <source>
        <dbReference type="ARBA" id="ARBA00023014"/>
    </source>
</evidence>
<dbReference type="InParanoid" id="D2V9P1"/>
<dbReference type="GO" id="GO:0140663">
    <property type="term" value="F:ATP-dependent FeS chaperone activity"/>
    <property type="evidence" value="ECO:0007669"/>
    <property type="project" value="InterPro"/>
</dbReference>
<dbReference type="InterPro" id="IPR027417">
    <property type="entry name" value="P-loop_NTPase"/>
</dbReference>
<dbReference type="Gene3D" id="3.40.50.300">
    <property type="entry name" value="P-loop containing nucleotide triphosphate hydrolases"/>
    <property type="match status" value="1"/>
</dbReference>
<keyword evidence="2" id="KW-0547">Nucleotide-binding</keyword>